<keyword evidence="5 7" id="KW-0472">Membrane</keyword>
<feature type="transmembrane region" description="Helical" evidence="7">
    <location>
        <begin position="203"/>
        <end position="223"/>
    </location>
</feature>
<protein>
    <submittedName>
        <fullName evidence="8">HlyIII-domain-containing protein</fullName>
    </submittedName>
</protein>
<keyword evidence="9" id="KW-1185">Reference proteome</keyword>
<dbReference type="EMBL" id="MCGO01000010">
    <property type="protein sequence ID" value="ORY48942.1"/>
    <property type="molecule type" value="Genomic_DNA"/>
</dbReference>
<feature type="transmembrane region" description="Helical" evidence="7">
    <location>
        <begin position="109"/>
        <end position="132"/>
    </location>
</feature>
<keyword evidence="3 7" id="KW-0812">Transmembrane</keyword>
<proteinExistence type="inferred from homology"/>
<dbReference type="InterPro" id="IPR004254">
    <property type="entry name" value="AdipoR/HlyIII-related"/>
</dbReference>
<keyword evidence="6" id="KW-0862">Zinc</keyword>
<keyword evidence="4 7" id="KW-1133">Transmembrane helix</keyword>
<feature type="transmembrane region" description="Helical" evidence="7">
    <location>
        <begin position="77"/>
        <end position="97"/>
    </location>
</feature>
<dbReference type="PANTHER" id="PTHR20855">
    <property type="entry name" value="ADIPOR/PROGESTIN RECEPTOR-RELATED"/>
    <property type="match status" value="1"/>
</dbReference>
<dbReference type="OrthoDB" id="529367at2759"/>
<dbReference type="GO" id="GO:0038023">
    <property type="term" value="F:signaling receptor activity"/>
    <property type="evidence" value="ECO:0007669"/>
    <property type="project" value="TreeGrafter"/>
</dbReference>
<evidence type="ECO:0000256" key="1">
    <source>
        <dbReference type="ARBA" id="ARBA00004141"/>
    </source>
</evidence>
<feature type="binding site" evidence="6">
    <location>
        <position position="241"/>
    </location>
    <ligand>
        <name>Zn(2+)</name>
        <dbReference type="ChEBI" id="CHEBI:29105"/>
    </ligand>
</feature>
<feature type="transmembrane region" description="Helical" evidence="7">
    <location>
        <begin position="168"/>
        <end position="191"/>
    </location>
</feature>
<evidence type="ECO:0000256" key="3">
    <source>
        <dbReference type="ARBA" id="ARBA00022692"/>
    </source>
</evidence>
<evidence type="ECO:0000256" key="5">
    <source>
        <dbReference type="ARBA" id="ARBA00023136"/>
    </source>
</evidence>
<name>A0A1Y2CPK7_9FUNG</name>
<keyword evidence="6" id="KW-0479">Metal-binding</keyword>
<comment type="similarity">
    <text evidence="2">Belongs to the ADIPOR family.</text>
</comment>
<dbReference type="GO" id="GO:0016020">
    <property type="term" value="C:membrane"/>
    <property type="evidence" value="ECO:0007669"/>
    <property type="project" value="UniProtKB-SubCell"/>
</dbReference>
<organism evidence="8 9">
    <name type="scientific">Rhizoclosmatium globosum</name>
    <dbReference type="NCBI Taxonomy" id="329046"/>
    <lineage>
        <taxon>Eukaryota</taxon>
        <taxon>Fungi</taxon>
        <taxon>Fungi incertae sedis</taxon>
        <taxon>Chytridiomycota</taxon>
        <taxon>Chytridiomycota incertae sedis</taxon>
        <taxon>Chytridiomycetes</taxon>
        <taxon>Chytridiales</taxon>
        <taxon>Chytriomycetaceae</taxon>
        <taxon>Rhizoclosmatium</taxon>
    </lineage>
</organism>
<comment type="subcellular location">
    <subcellularLocation>
        <location evidence="1">Membrane</location>
        <topology evidence="1">Multi-pass membrane protein</topology>
    </subcellularLocation>
</comment>
<evidence type="ECO:0000313" key="9">
    <source>
        <dbReference type="Proteomes" id="UP000193642"/>
    </source>
</evidence>
<feature type="transmembrane region" description="Helical" evidence="7">
    <location>
        <begin position="138"/>
        <end position="156"/>
    </location>
</feature>
<feature type="transmembrane region" description="Helical" evidence="7">
    <location>
        <begin position="243"/>
        <end position="260"/>
    </location>
</feature>
<feature type="transmembrane region" description="Helical" evidence="7">
    <location>
        <begin position="39"/>
        <end position="57"/>
    </location>
</feature>
<dbReference type="PANTHER" id="PTHR20855:SF52">
    <property type="entry name" value="ADIPONECTIN RECEPTOR PROTEIN"/>
    <property type="match status" value="1"/>
</dbReference>
<evidence type="ECO:0000256" key="7">
    <source>
        <dbReference type="SAM" id="Phobius"/>
    </source>
</evidence>
<evidence type="ECO:0000256" key="2">
    <source>
        <dbReference type="ARBA" id="ARBA00007018"/>
    </source>
</evidence>
<evidence type="ECO:0000256" key="6">
    <source>
        <dbReference type="PIRSR" id="PIRSR604254-1"/>
    </source>
</evidence>
<dbReference type="AlphaFoldDB" id="A0A1Y2CPK7"/>
<sequence>MPSWYQGESFVNTGYRPIMPSIRDCLSSLFYLHNETGSILSHALAIPIILGLTAYTFGSVMTRPDLVGVGWQDRVVFGVLSVTNCLCLWNSATFHTFCCHSHSVNHSCLMADFVGIVINIAGCFLASMYYGFYCNKPAQLGYIVFALCFGLAAVIVNTSKRFIHHKYMGLRLGMFMVFGFSGIIPILHISIEYGIVFTQRAMGLNYIFLIAGFAVTAAIAFHYKIPERAFPNTFDIWGNSHQIMHLCTFGVMLVHYFGVLESFRFWHSLNGDCSLDARTLNLDKHDPWWFW</sequence>
<gene>
    <name evidence="8" type="ORF">BCR33DRAFT_677243</name>
</gene>
<dbReference type="STRING" id="329046.A0A1Y2CPK7"/>
<dbReference type="Proteomes" id="UP000193642">
    <property type="component" value="Unassembled WGS sequence"/>
</dbReference>
<comment type="caution">
    <text evidence="8">The sequence shown here is derived from an EMBL/GenBank/DDBJ whole genome shotgun (WGS) entry which is preliminary data.</text>
</comment>
<dbReference type="GO" id="GO:0006882">
    <property type="term" value="P:intracellular zinc ion homeostasis"/>
    <property type="evidence" value="ECO:0007669"/>
    <property type="project" value="TreeGrafter"/>
</dbReference>
<reference evidence="8 9" key="1">
    <citation type="submission" date="2016-07" db="EMBL/GenBank/DDBJ databases">
        <title>Pervasive Adenine N6-methylation of Active Genes in Fungi.</title>
        <authorList>
            <consortium name="DOE Joint Genome Institute"/>
            <person name="Mondo S.J."/>
            <person name="Dannebaum R.O."/>
            <person name="Kuo R.C."/>
            <person name="Labutti K."/>
            <person name="Haridas S."/>
            <person name="Kuo A."/>
            <person name="Salamov A."/>
            <person name="Ahrendt S.R."/>
            <person name="Lipzen A."/>
            <person name="Sullivan W."/>
            <person name="Andreopoulos W.B."/>
            <person name="Clum A."/>
            <person name="Lindquist E."/>
            <person name="Daum C."/>
            <person name="Ramamoorthy G.K."/>
            <person name="Gryganskyi A."/>
            <person name="Culley D."/>
            <person name="Magnuson J.K."/>
            <person name="James T.Y."/>
            <person name="O'Malley M.A."/>
            <person name="Stajich J.E."/>
            <person name="Spatafora J.W."/>
            <person name="Visel A."/>
            <person name="Grigoriev I.V."/>
        </authorList>
    </citation>
    <scope>NUCLEOTIDE SEQUENCE [LARGE SCALE GENOMIC DNA]</scope>
    <source>
        <strain evidence="8 9">JEL800</strain>
    </source>
</reference>
<accession>A0A1Y2CPK7</accession>
<dbReference type="GO" id="GO:0046872">
    <property type="term" value="F:metal ion binding"/>
    <property type="evidence" value="ECO:0007669"/>
    <property type="project" value="UniProtKB-KW"/>
</dbReference>
<feature type="binding site" evidence="6">
    <location>
        <position position="245"/>
    </location>
    <ligand>
        <name>Zn(2+)</name>
        <dbReference type="ChEBI" id="CHEBI:29105"/>
    </ligand>
</feature>
<dbReference type="Pfam" id="PF03006">
    <property type="entry name" value="HlyIII"/>
    <property type="match status" value="1"/>
</dbReference>
<evidence type="ECO:0000256" key="4">
    <source>
        <dbReference type="ARBA" id="ARBA00022989"/>
    </source>
</evidence>
<feature type="binding site" evidence="6">
    <location>
        <position position="95"/>
    </location>
    <ligand>
        <name>Zn(2+)</name>
        <dbReference type="ChEBI" id="CHEBI:29105"/>
    </ligand>
</feature>
<evidence type="ECO:0000313" key="8">
    <source>
        <dbReference type="EMBL" id="ORY48942.1"/>
    </source>
</evidence>